<organism evidence="8 9">
    <name type="scientific">Solanum bulbocastanum</name>
    <name type="common">Wild potato</name>
    <dbReference type="NCBI Taxonomy" id="147425"/>
    <lineage>
        <taxon>Eukaryota</taxon>
        <taxon>Viridiplantae</taxon>
        <taxon>Streptophyta</taxon>
        <taxon>Embryophyta</taxon>
        <taxon>Tracheophyta</taxon>
        <taxon>Spermatophyta</taxon>
        <taxon>Magnoliopsida</taxon>
        <taxon>eudicotyledons</taxon>
        <taxon>Gunneridae</taxon>
        <taxon>Pentapetalae</taxon>
        <taxon>asterids</taxon>
        <taxon>lamiids</taxon>
        <taxon>Solanales</taxon>
        <taxon>Solanaceae</taxon>
        <taxon>Solanoideae</taxon>
        <taxon>Solaneae</taxon>
        <taxon>Solanum</taxon>
    </lineage>
</organism>
<dbReference type="PANTHER" id="PTHR31072:SF250">
    <property type="entry name" value="TRANSCRIPTION FACTOR TCP14-LIKE"/>
    <property type="match status" value="1"/>
</dbReference>
<reference evidence="8 9" key="1">
    <citation type="submission" date="2024-02" db="EMBL/GenBank/DDBJ databases">
        <title>de novo genome assembly of Solanum bulbocastanum strain 11H21.</title>
        <authorList>
            <person name="Hosaka A.J."/>
        </authorList>
    </citation>
    <scope>NUCLEOTIDE SEQUENCE [LARGE SCALE GENOMIC DNA]</scope>
    <source>
        <tissue evidence="8">Young leaves</tissue>
    </source>
</reference>
<keyword evidence="5" id="KW-0539">Nucleus</keyword>
<feature type="compositionally biased region" description="Basic residues" evidence="6">
    <location>
        <begin position="10"/>
        <end position="22"/>
    </location>
</feature>
<proteinExistence type="predicted"/>
<protein>
    <recommendedName>
        <fullName evidence="7">TCP domain-containing protein</fullName>
    </recommendedName>
</protein>
<sequence>MDGGGDDHLHQHHQHHHQHNHRPIVTFPFQLLEKKEDEACSSSSNAAAAYTTSLAISNTDNTHTNPNNTPRSTTSTLQISASGADTSKKPPPKRTSTKDRHTKVDGRGRRIRMPALCAARVFQLTRELGHKSDGETIEWLLQQAEPAVIAATGTGTIPANFTSLNISLRSSGSSMSVPSQLRSSYFNPNFSLSQRRGLFPPGIGLSTDTSATTLLNFQSANLSPNMQLQTKPELRDNSIDLTESSPAEDNLSRKRRSDLDLEQQQHQQQQQQMGSYLLQSSTGTMPTSHSSIPANFWMVTNPIPSNQVMGGDPIWPFQSITNSGAAAALYRGTMPSGLQFMNFPTPVALLPSQQLGGGSSGGGGSNGLGEGQLGMFAGLNPYRGGGGVSESQASGSHSHHGGGTDDRHDTTSHHS</sequence>
<dbReference type="GO" id="GO:0005634">
    <property type="term" value="C:nucleus"/>
    <property type="evidence" value="ECO:0007669"/>
    <property type="project" value="UniProtKB-SubCell"/>
</dbReference>
<evidence type="ECO:0000256" key="5">
    <source>
        <dbReference type="ARBA" id="ARBA00023242"/>
    </source>
</evidence>
<evidence type="ECO:0000256" key="2">
    <source>
        <dbReference type="ARBA" id="ARBA00023015"/>
    </source>
</evidence>
<evidence type="ECO:0000256" key="3">
    <source>
        <dbReference type="ARBA" id="ARBA00023125"/>
    </source>
</evidence>
<feature type="region of interest" description="Disordered" evidence="6">
    <location>
        <begin position="352"/>
        <end position="415"/>
    </location>
</feature>
<dbReference type="AlphaFoldDB" id="A0AAN8TVY9"/>
<feature type="domain" description="TCP" evidence="7">
    <location>
        <begin position="97"/>
        <end position="151"/>
    </location>
</feature>
<evidence type="ECO:0000256" key="1">
    <source>
        <dbReference type="ARBA" id="ARBA00004123"/>
    </source>
</evidence>
<evidence type="ECO:0000313" key="8">
    <source>
        <dbReference type="EMBL" id="KAK6795483.1"/>
    </source>
</evidence>
<dbReference type="InterPro" id="IPR017887">
    <property type="entry name" value="TF_TCP_subgr"/>
</dbReference>
<feature type="region of interest" description="Disordered" evidence="6">
    <location>
        <begin position="57"/>
        <end position="108"/>
    </location>
</feature>
<dbReference type="Pfam" id="PF03634">
    <property type="entry name" value="TCP"/>
    <property type="match status" value="1"/>
</dbReference>
<feature type="compositionally biased region" description="Gly residues" evidence="6">
    <location>
        <begin position="355"/>
        <end position="372"/>
    </location>
</feature>
<accession>A0AAN8TVY9</accession>
<keyword evidence="2" id="KW-0805">Transcription regulation</keyword>
<evidence type="ECO:0000256" key="4">
    <source>
        <dbReference type="ARBA" id="ARBA00023163"/>
    </source>
</evidence>
<feature type="region of interest" description="Disordered" evidence="6">
    <location>
        <begin position="236"/>
        <end position="274"/>
    </location>
</feature>
<keyword evidence="3" id="KW-0238">DNA-binding</keyword>
<feature type="compositionally biased region" description="Basic and acidic residues" evidence="6">
    <location>
        <begin position="402"/>
        <end position="415"/>
    </location>
</feature>
<gene>
    <name evidence="8" type="ORF">RDI58_008936</name>
</gene>
<comment type="subcellular location">
    <subcellularLocation>
        <location evidence="1">Nucleus</location>
    </subcellularLocation>
</comment>
<feature type="compositionally biased region" description="Basic and acidic residues" evidence="6">
    <location>
        <begin position="96"/>
        <end position="108"/>
    </location>
</feature>
<evidence type="ECO:0000313" key="9">
    <source>
        <dbReference type="Proteomes" id="UP001371456"/>
    </source>
</evidence>
<dbReference type="PANTHER" id="PTHR31072">
    <property type="entry name" value="TRANSCRIPTION FACTOR TCP4-RELATED"/>
    <property type="match status" value="1"/>
</dbReference>
<name>A0AAN8TVY9_SOLBU</name>
<dbReference type="Proteomes" id="UP001371456">
    <property type="component" value="Unassembled WGS sequence"/>
</dbReference>
<feature type="region of interest" description="Disordered" evidence="6">
    <location>
        <begin position="1"/>
        <end position="23"/>
    </location>
</feature>
<dbReference type="GO" id="GO:0043565">
    <property type="term" value="F:sequence-specific DNA binding"/>
    <property type="evidence" value="ECO:0007669"/>
    <property type="project" value="TreeGrafter"/>
</dbReference>
<evidence type="ECO:0000256" key="6">
    <source>
        <dbReference type="SAM" id="MobiDB-lite"/>
    </source>
</evidence>
<dbReference type="InterPro" id="IPR005333">
    <property type="entry name" value="Transcription_factor_TCP"/>
</dbReference>
<feature type="compositionally biased region" description="Low complexity" evidence="6">
    <location>
        <begin position="57"/>
        <end position="76"/>
    </location>
</feature>
<comment type="caution">
    <text evidence="8">The sequence shown here is derived from an EMBL/GenBank/DDBJ whole genome shotgun (WGS) entry which is preliminary data.</text>
</comment>
<keyword evidence="9" id="KW-1185">Reference proteome</keyword>
<dbReference type="PROSITE" id="PS51369">
    <property type="entry name" value="TCP"/>
    <property type="match status" value="1"/>
</dbReference>
<keyword evidence="4" id="KW-0804">Transcription</keyword>
<dbReference type="GO" id="GO:0003700">
    <property type="term" value="F:DNA-binding transcription factor activity"/>
    <property type="evidence" value="ECO:0007669"/>
    <property type="project" value="InterPro"/>
</dbReference>
<dbReference type="EMBL" id="JBANQN010000003">
    <property type="protein sequence ID" value="KAK6795483.1"/>
    <property type="molecule type" value="Genomic_DNA"/>
</dbReference>
<evidence type="ECO:0000259" key="7">
    <source>
        <dbReference type="PROSITE" id="PS51369"/>
    </source>
</evidence>